<dbReference type="Gene3D" id="3.40.190.10">
    <property type="entry name" value="Periplasmic binding protein-like II"/>
    <property type="match status" value="1"/>
</dbReference>
<dbReference type="RefSeq" id="WP_062531955.1">
    <property type="nucleotide sequence ID" value="NZ_BBYA01000002.1"/>
</dbReference>
<gene>
    <name evidence="2" type="ORF">ADM99_10420</name>
</gene>
<dbReference type="SUPFAM" id="SSF53850">
    <property type="entry name" value="Periplasmic binding protein-like II"/>
    <property type="match status" value="1"/>
</dbReference>
<evidence type="ECO:0000256" key="1">
    <source>
        <dbReference type="SAM" id="SignalP"/>
    </source>
</evidence>
<name>A0A0P6WYW2_9CHLR</name>
<keyword evidence="1" id="KW-0732">Signal</keyword>
<sequence>MFPSFVKGRRLPILFLVFALLTACQQNSESASMKPVSVRLELSPTLEYLSPAIQACSLQVGSIHIVLEEKPVGEMSKTGADVSLRWGDIGLKENQFVYRIGSDRLVFAVHKENPVTLLEKSQMIVLLRGGLGTWADALDQYCPNCTASETFRKTAVEPWQYSAGTDIHGELSRLVPEIDSAGLNPVWLAPAPKNLVESITNNPGAIGWLPARWLSNNLKEVAIEGIDPGAQTIPVIAITPLQPQPEIQQFLECLQSSYGN</sequence>
<organism evidence="2 3">
    <name type="scientific">Leptolinea tardivitalis</name>
    <dbReference type="NCBI Taxonomy" id="229920"/>
    <lineage>
        <taxon>Bacteria</taxon>
        <taxon>Bacillati</taxon>
        <taxon>Chloroflexota</taxon>
        <taxon>Anaerolineae</taxon>
        <taxon>Anaerolineales</taxon>
        <taxon>Anaerolineaceae</taxon>
        <taxon>Leptolinea</taxon>
    </lineage>
</organism>
<dbReference type="AlphaFoldDB" id="A0A0P6WYW2"/>
<evidence type="ECO:0000313" key="2">
    <source>
        <dbReference type="EMBL" id="KPL71830.1"/>
    </source>
</evidence>
<dbReference type="EMBL" id="LGCK01000010">
    <property type="protein sequence ID" value="KPL71830.1"/>
    <property type="molecule type" value="Genomic_DNA"/>
</dbReference>
<evidence type="ECO:0000313" key="3">
    <source>
        <dbReference type="Proteomes" id="UP000050430"/>
    </source>
</evidence>
<protein>
    <recommendedName>
        <fullName evidence="4">PBP domain-containing protein</fullName>
    </recommendedName>
</protein>
<dbReference type="Proteomes" id="UP000050430">
    <property type="component" value="Unassembled WGS sequence"/>
</dbReference>
<dbReference type="PROSITE" id="PS51257">
    <property type="entry name" value="PROKAR_LIPOPROTEIN"/>
    <property type="match status" value="1"/>
</dbReference>
<proteinExistence type="predicted"/>
<dbReference type="OrthoDB" id="165365at2"/>
<evidence type="ECO:0008006" key="4">
    <source>
        <dbReference type="Google" id="ProtNLM"/>
    </source>
</evidence>
<dbReference type="STRING" id="229920.ADM99_10420"/>
<feature type="signal peptide" evidence="1">
    <location>
        <begin position="1"/>
        <end position="28"/>
    </location>
</feature>
<keyword evidence="3" id="KW-1185">Reference proteome</keyword>
<accession>A0A0P6WYW2</accession>
<reference evidence="2 3" key="1">
    <citation type="submission" date="2015-07" db="EMBL/GenBank/DDBJ databases">
        <title>Genome sequence of Leptolinea tardivitalis DSM 16556.</title>
        <authorList>
            <person name="Hemp J."/>
            <person name="Ward L.M."/>
            <person name="Pace L.A."/>
            <person name="Fischer W.W."/>
        </authorList>
    </citation>
    <scope>NUCLEOTIDE SEQUENCE [LARGE SCALE GENOMIC DNA]</scope>
    <source>
        <strain evidence="2 3">YMTK-2</strain>
    </source>
</reference>
<feature type="chain" id="PRO_5006132710" description="PBP domain-containing protein" evidence="1">
    <location>
        <begin position="29"/>
        <end position="260"/>
    </location>
</feature>
<comment type="caution">
    <text evidence="2">The sequence shown here is derived from an EMBL/GenBank/DDBJ whole genome shotgun (WGS) entry which is preliminary data.</text>
</comment>